<name>A0A5M9WPX3_PAEAM</name>
<keyword evidence="4" id="KW-0413">Isomerase</keyword>
<evidence type="ECO:0000313" key="8">
    <source>
        <dbReference type="Proteomes" id="UP000323664"/>
    </source>
</evidence>
<evidence type="ECO:0000256" key="6">
    <source>
        <dbReference type="PIRSR" id="PIRSR613078-2"/>
    </source>
</evidence>
<dbReference type="EC" id="5.4.2.11" evidence="2"/>
<sequence>MVSGSFCEPLFLGNLGCVVSRRCVVVVIKELEQLGSKQFSSKRSIVLIRHGTTQWNVEKKYLGHTDIGLLPDAQEELALLSEQCRNLTWDAVYCSDLLRCRQTLAHIAPQMIEQAAFDSRLRENHFGQWEGLNYEQLKDNLLYRSWIDDPRKVFPPEGEAWRTFAERVDSFLHEHIWSEHSHKNSHKTLIVTHGGVIRYMMSRLINGVGFWDTHVIPGQAIQVDLEKQGDHWLGRRVNFPYIGL</sequence>
<dbReference type="EMBL" id="RIAS01000002">
    <property type="protein sequence ID" value="KAA8783498.1"/>
    <property type="molecule type" value="Genomic_DNA"/>
</dbReference>
<evidence type="ECO:0000256" key="2">
    <source>
        <dbReference type="ARBA" id="ARBA00012028"/>
    </source>
</evidence>
<evidence type="ECO:0000256" key="4">
    <source>
        <dbReference type="ARBA" id="ARBA00023235"/>
    </source>
</evidence>
<dbReference type="PANTHER" id="PTHR11931">
    <property type="entry name" value="PHOSPHOGLYCERATE MUTASE"/>
    <property type="match status" value="1"/>
</dbReference>
<protein>
    <recommendedName>
        <fullName evidence="2">phosphoglycerate mutase (2,3-diphosphoglycerate-dependent)</fullName>
        <ecNumber evidence="2">5.4.2.11</ecNumber>
    </recommendedName>
</protein>
<comment type="similarity">
    <text evidence="1">Belongs to the phosphoglycerate mutase family. BPG-dependent PGAM subfamily.</text>
</comment>
<dbReference type="SUPFAM" id="SSF53254">
    <property type="entry name" value="Phosphoglycerate mutase-like"/>
    <property type="match status" value="1"/>
</dbReference>
<evidence type="ECO:0000313" key="7">
    <source>
        <dbReference type="EMBL" id="KAA8783498.1"/>
    </source>
</evidence>
<dbReference type="AlphaFoldDB" id="A0A5M9WPX3"/>
<feature type="binding site" evidence="6">
    <location>
        <position position="99"/>
    </location>
    <ligand>
        <name>substrate</name>
    </ligand>
</feature>
<keyword evidence="3" id="KW-0324">Glycolysis</keyword>
<dbReference type="GO" id="GO:0004619">
    <property type="term" value="F:phosphoglycerate mutase activity"/>
    <property type="evidence" value="ECO:0007669"/>
    <property type="project" value="UniProtKB-EC"/>
</dbReference>
<comment type="caution">
    <text evidence="7">The sequence shown here is derived from an EMBL/GenBank/DDBJ whole genome shotgun (WGS) entry which is preliminary data.</text>
</comment>
<feature type="active site" description="Proton donor/acceptor" evidence="5">
    <location>
        <position position="123"/>
    </location>
</feature>
<dbReference type="InterPro" id="IPR013078">
    <property type="entry name" value="His_Pase_superF_clade-1"/>
</dbReference>
<feature type="binding site" evidence="6">
    <location>
        <begin position="49"/>
        <end position="56"/>
    </location>
    <ligand>
        <name>substrate</name>
    </ligand>
</feature>
<dbReference type="InterPro" id="IPR029033">
    <property type="entry name" value="His_PPase_superfam"/>
</dbReference>
<feature type="active site" description="Tele-phosphohistidine intermediate" evidence="5">
    <location>
        <position position="50"/>
    </location>
</feature>
<proteinExistence type="inferred from homology"/>
<evidence type="ECO:0000256" key="1">
    <source>
        <dbReference type="ARBA" id="ARBA00006717"/>
    </source>
</evidence>
<dbReference type="GO" id="GO:0006096">
    <property type="term" value="P:glycolytic process"/>
    <property type="evidence" value="ECO:0007669"/>
    <property type="project" value="UniProtKB-KW"/>
</dbReference>
<evidence type="ECO:0000256" key="3">
    <source>
        <dbReference type="ARBA" id="ARBA00023152"/>
    </source>
</evidence>
<accession>A0A5M9WPX3</accession>
<dbReference type="SMART" id="SM00855">
    <property type="entry name" value="PGAM"/>
    <property type="match status" value="1"/>
</dbReference>
<reference evidence="7 8" key="1">
    <citation type="journal article" date="2019" name="J. Ind. Microbiol. Biotechnol.">
        <title>Paenibacillus amylolyticus 27C64 has a diverse set of carbohydrate-active enzymes and complete pectin deconstruction system.</title>
        <authorList>
            <person name="Keggi C."/>
            <person name="Doran-Peterson J."/>
        </authorList>
    </citation>
    <scope>NUCLEOTIDE SEQUENCE [LARGE SCALE GENOMIC DNA]</scope>
    <source>
        <strain evidence="7 8">27C64</strain>
    </source>
</reference>
<evidence type="ECO:0000256" key="5">
    <source>
        <dbReference type="PIRSR" id="PIRSR613078-1"/>
    </source>
</evidence>
<organism evidence="7 8">
    <name type="scientific">Paenibacillus amylolyticus</name>
    <dbReference type="NCBI Taxonomy" id="1451"/>
    <lineage>
        <taxon>Bacteria</taxon>
        <taxon>Bacillati</taxon>
        <taxon>Bacillota</taxon>
        <taxon>Bacilli</taxon>
        <taxon>Bacillales</taxon>
        <taxon>Paenibacillaceae</taxon>
        <taxon>Paenibacillus</taxon>
    </lineage>
</organism>
<dbReference type="Pfam" id="PF00300">
    <property type="entry name" value="His_Phos_1"/>
    <property type="match status" value="1"/>
</dbReference>
<dbReference type="Gene3D" id="3.40.50.1240">
    <property type="entry name" value="Phosphoglycerate mutase-like"/>
    <property type="match status" value="1"/>
</dbReference>
<gene>
    <name evidence="7" type="ORF">EC604_06525</name>
</gene>
<dbReference type="CDD" id="cd07067">
    <property type="entry name" value="HP_PGM_like"/>
    <property type="match status" value="1"/>
</dbReference>
<dbReference type="InterPro" id="IPR005952">
    <property type="entry name" value="Phosphogly_mut1"/>
</dbReference>
<dbReference type="Proteomes" id="UP000323664">
    <property type="component" value="Unassembled WGS sequence"/>
</dbReference>